<dbReference type="Proteomes" id="UP000225277">
    <property type="component" value="Unassembled WGS sequence"/>
</dbReference>
<accession>A0A2D3V6A9</accession>
<protein>
    <submittedName>
        <fullName evidence="1">Uncharacterized protein</fullName>
    </submittedName>
</protein>
<proteinExistence type="predicted"/>
<evidence type="ECO:0000313" key="1">
    <source>
        <dbReference type="EMBL" id="CZT23503.1"/>
    </source>
</evidence>
<dbReference type="EMBL" id="FJUY01000017">
    <property type="protein sequence ID" value="CZT23503.1"/>
    <property type="molecule type" value="Genomic_DNA"/>
</dbReference>
<dbReference type="GeneID" id="35604289"/>
<dbReference type="RefSeq" id="XP_023630227.1">
    <property type="nucleotide sequence ID" value="XM_023774459.1"/>
</dbReference>
<keyword evidence="2" id="KW-1185">Reference proteome</keyword>
<reference evidence="1 2" key="1">
    <citation type="submission" date="2016-03" db="EMBL/GenBank/DDBJ databases">
        <authorList>
            <person name="Ploux O."/>
        </authorList>
    </citation>
    <scope>NUCLEOTIDE SEQUENCE [LARGE SCALE GENOMIC DNA]</scope>
    <source>
        <strain evidence="1 2">URUG2</strain>
    </source>
</reference>
<dbReference type="AlphaFoldDB" id="A0A2D3V6A9"/>
<sequence>MPTKHLHWMNGDRLLSQRYGSHHARRLIHLSKTLRQCWLSRFERQRSDVGVDHDPAVLHVLNFTPFYDTREDPVPAEVRRYGMGVINQDRSANQANIILPIRIPKSPTPSFEEDLRVHASICAESNRE</sequence>
<gene>
    <name evidence="1" type="ORF">RCC_09217</name>
</gene>
<evidence type="ECO:0000313" key="2">
    <source>
        <dbReference type="Proteomes" id="UP000225277"/>
    </source>
</evidence>
<organism evidence="1 2">
    <name type="scientific">Ramularia collo-cygni</name>
    <dbReference type="NCBI Taxonomy" id="112498"/>
    <lineage>
        <taxon>Eukaryota</taxon>
        <taxon>Fungi</taxon>
        <taxon>Dikarya</taxon>
        <taxon>Ascomycota</taxon>
        <taxon>Pezizomycotina</taxon>
        <taxon>Dothideomycetes</taxon>
        <taxon>Dothideomycetidae</taxon>
        <taxon>Mycosphaerellales</taxon>
        <taxon>Mycosphaerellaceae</taxon>
        <taxon>Ramularia</taxon>
    </lineage>
</organism>
<name>A0A2D3V6A9_9PEZI</name>